<dbReference type="EMBL" id="JALBUS010000003">
    <property type="protein sequence ID" value="MDX8416739.1"/>
    <property type="molecule type" value="Genomic_DNA"/>
</dbReference>
<sequence>MNVSSTAAVMPGPLQAVYYATKAYMTSFSNALWRELKDTGVTVTTLNVNWICK</sequence>
<dbReference type="InterPro" id="IPR002347">
    <property type="entry name" value="SDR_fam"/>
</dbReference>
<protein>
    <submittedName>
        <fullName evidence="1">SDR family NAD(P)-dependent oxidoreductase</fullName>
    </submittedName>
</protein>
<keyword evidence="2" id="KW-1185">Reference proteome</keyword>
<dbReference type="RefSeq" id="WP_370659447.1">
    <property type="nucleotide sequence ID" value="NZ_JALBUS010000003.1"/>
</dbReference>
<evidence type="ECO:0000313" key="1">
    <source>
        <dbReference type="EMBL" id="MDX8416739.1"/>
    </source>
</evidence>
<gene>
    <name evidence="1" type="ORF">MOZ64_02620</name>
</gene>
<comment type="caution">
    <text evidence="1">The sequence shown here is derived from an EMBL/GenBank/DDBJ whole genome shotgun (WGS) entry which is preliminary data.</text>
</comment>
<reference evidence="1 2" key="1">
    <citation type="submission" date="2022-03" db="EMBL/GenBank/DDBJ databases">
        <title>Novel taxa within the pig intestine.</title>
        <authorList>
            <person name="Wylensek D."/>
            <person name="Bishof K."/>
            <person name="Afrizal A."/>
            <person name="Clavel T."/>
        </authorList>
    </citation>
    <scope>NUCLEOTIDE SEQUENCE [LARGE SCALE GENOMIC DNA]</scope>
    <source>
        <strain evidence="1 2">Cla-KB-P134</strain>
    </source>
</reference>
<dbReference type="SUPFAM" id="SSF51735">
    <property type="entry name" value="NAD(P)-binding Rossmann-fold domains"/>
    <property type="match status" value="1"/>
</dbReference>
<proteinExistence type="predicted"/>
<dbReference type="Pfam" id="PF00106">
    <property type="entry name" value="adh_short"/>
    <property type="match status" value="1"/>
</dbReference>
<organism evidence="1 2">
    <name type="scientific">Absicoccus intestinalis</name>
    <dbReference type="NCBI Taxonomy" id="2926319"/>
    <lineage>
        <taxon>Bacteria</taxon>
        <taxon>Bacillati</taxon>
        <taxon>Bacillota</taxon>
        <taxon>Erysipelotrichia</taxon>
        <taxon>Erysipelotrichales</taxon>
        <taxon>Erysipelotrichaceae</taxon>
        <taxon>Absicoccus</taxon>
    </lineage>
</organism>
<evidence type="ECO:0000313" key="2">
    <source>
        <dbReference type="Proteomes" id="UP001285244"/>
    </source>
</evidence>
<dbReference type="Proteomes" id="UP001285244">
    <property type="component" value="Unassembled WGS sequence"/>
</dbReference>
<dbReference type="InterPro" id="IPR036291">
    <property type="entry name" value="NAD(P)-bd_dom_sf"/>
</dbReference>
<accession>A0ABU4WKF3</accession>
<name>A0ABU4WKF3_9FIRM</name>
<dbReference type="Gene3D" id="3.40.50.720">
    <property type="entry name" value="NAD(P)-binding Rossmann-like Domain"/>
    <property type="match status" value="1"/>
</dbReference>